<keyword evidence="9" id="KW-1185">Reference proteome</keyword>
<feature type="region of interest" description="Disordered" evidence="6">
    <location>
        <begin position="39"/>
        <end position="713"/>
    </location>
</feature>
<dbReference type="GO" id="GO:0046872">
    <property type="term" value="F:metal ion binding"/>
    <property type="evidence" value="ECO:0007669"/>
    <property type="project" value="UniProtKB-KW"/>
</dbReference>
<dbReference type="InterPro" id="IPR001781">
    <property type="entry name" value="Znf_LIM"/>
</dbReference>
<dbReference type="PROSITE" id="PS50023">
    <property type="entry name" value="LIM_DOMAIN_2"/>
    <property type="match status" value="2"/>
</dbReference>
<name>A0AAQ3RAR2_9PEZI</name>
<evidence type="ECO:0000256" key="4">
    <source>
        <dbReference type="ARBA" id="ARBA00023038"/>
    </source>
</evidence>
<dbReference type="GO" id="GO:0003712">
    <property type="term" value="F:transcription coregulator activity"/>
    <property type="evidence" value="ECO:0007669"/>
    <property type="project" value="TreeGrafter"/>
</dbReference>
<dbReference type="PANTHER" id="PTHR24205">
    <property type="entry name" value="FOUR AND A HALF LIM DOMAINS PROTEIN"/>
    <property type="match status" value="1"/>
</dbReference>
<proteinExistence type="predicted"/>
<dbReference type="FunFam" id="2.10.110.10:FF:000105">
    <property type="entry name" value="Similar to LIM domain-containing protein"/>
    <property type="match status" value="1"/>
</dbReference>
<accession>A0AAQ3RAR2</accession>
<dbReference type="EMBL" id="CP138587">
    <property type="protein sequence ID" value="WPH02401.1"/>
    <property type="molecule type" value="Genomic_DNA"/>
</dbReference>
<evidence type="ECO:0000313" key="8">
    <source>
        <dbReference type="EMBL" id="WPH02401.1"/>
    </source>
</evidence>
<dbReference type="Gene3D" id="2.10.110.10">
    <property type="entry name" value="Cysteine Rich Protein"/>
    <property type="match status" value="2"/>
</dbReference>
<dbReference type="SMART" id="SM00132">
    <property type="entry name" value="LIM"/>
    <property type="match status" value="2"/>
</dbReference>
<dbReference type="SUPFAM" id="SSF57716">
    <property type="entry name" value="Glucocorticoid receptor-like (DNA-binding domain)"/>
    <property type="match status" value="1"/>
</dbReference>
<evidence type="ECO:0000256" key="1">
    <source>
        <dbReference type="ARBA" id="ARBA00022723"/>
    </source>
</evidence>
<evidence type="ECO:0000256" key="5">
    <source>
        <dbReference type="PROSITE-ProRule" id="PRU00125"/>
    </source>
</evidence>
<gene>
    <name evidence="8" type="ORF">R9X50_00526400</name>
</gene>
<protein>
    <recommendedName>
        <fullName evidence="7">LIM zinc-binding domain-containing protein</fullName>
    </recommendedName>
</protein>
<evidence type="ECO:0000313" key="9">
    <source>
        <dbReference type="Proteomes" id="UP001303373"/>
    </source>
</evidence>
<dbReference type="CDD" id="cd08368">
    <property type="entry name" value="LIM"/>
    <property type="match status" value="1"/>
</dbReference>
<keyword evidence="3 5" id="KW-0862">Zinc</keyword>
<feature type="compositionally biased region" description="Low complexity" evidence="6">
    <location>
        <begin position="447"/>
        <end position="460"/>
    </location>
</feature>
<feature type="domain" description="LIM zinc-binding" evidence="7">
    <location>
        <begin position="792"/>
        <end position="857"/>
    </location>
</feature>
<feature type="domain" description="LIM zinc-binding" evidence="7">
    <location>
        <begin position="728"/>
        <end position="791"/>
    </location>
</feature>
<keyword evidence="1 5" id="KW-0479">Metal-binding</keyword>
<feature type="compositionally biased region" description="Low complexity" evidence="6">
    <location>
        <begin position="489"/>
        <end position="510"/>
    </location>
</feature>
<evidence type="ECO:0000256" key="2">
    <source>
        <dbReference type="ARBA" id="ARBA00022737"/>
    </source>
</evidence>
<organism evidence="8 9">
    <name type="scientific">Acrodontium crateriforme</name>
    <dbReference type="NCBI Taxonomy" id="150365"/>
    <lineage>
        <taxon>Eukaryota</taxon>
        <taxon>Fungi</taxon>
        <taxon>Dikarya</taxon>
        <taxon>Ascomycota</taxon>
        <taxon>Pezizomycotina</taxon>
        <taxon>Dothideomycetes</taxon>
        <taxon>Dothideomycetidae</taxon>
        <taxon>Mycosphaerellales</taxon>
        <taxon>Teratosphaeriaceae</taxon>
        <taxon>Acrodontium</taxon>
    </lineage>
</organism>
<evidence type="ECO:0000256" key="6">
    <source>
        <dbReference type="SAM" id="MobiDB-lite"/>
    </source>
</evidence>
<feature type="compositionally biased region" description="Low complexity" evidence="6">
    <location>
        <begin position="180"/>
        <end position="200"/>
    </location>
</feature>
<evidence type="ECO:0000259" key="7">
    <source>
        <dbReference type="PROSITE" id="PS50023"/>
    </source>
</evidence>
<keyword evidence="2" id="KW-0677">Repeat</keyword>
<feature type="compositionally biased region" description="Polar residues" evidence="6">
    <location>
        <begin position="308"/>
        <end position="319"/>
    </location>
</feature>
<dbReference type="PANTHER" id="PTHR24205:SF16">
    <property type="entry name" value="GH01042P-RELATED"/>
    <property type="match status" value="1"/>
</dbReference>
<feature type="compositionally biased region" description="Polar residues" evidence="6">
    <location>
        <begin position="672"/>
        <end position="690"/>
    </location>
</feature>
<dbReference type="Proteomes" id="UP001303373">
    <property type="component" value="Chromosome 8"/>
</dbReference>
<feature type="compositionally biased region" description="Polar residues" evidence="6">
    <location>
        <begin position="57"/>
        <end position="79"/>
    </location>
</feature>
<dbReference type="CDD" id="cd09397">
    <property type="entry name" value="LIM1_UF1"/>
    <property type="match status" value="1"/>
</dbReference>
<evidence type="ECO:0000256" key="3">
    <source>
        <dbReference type="ARBA" id="ARBA00022833"/>
    </source>
</evidence>
<reference evidence="8 9" key="1">
    <citation type="submission" date="2023-11" db="EMBL/GenBank/DDBJ databases">
        <title>An acidophilic fungus is an integral part of prey digestion in a carnivorous sundew plant.</title>
        <authorList>
            <person name="Tsai I.J."/>
        </authorList>
    </citation>
    <scope>NUCLEOTIDE SEQUENCE [LARGE SCALE GENOMIC DNA]</scope>
    <source>
        <strain evidence="8">169a</strain>
    </source>
</reference>
<feature type="compositionally biased region" description="Low complexity" evidence="6">
    <location>
        <begin position="393"/>
        <end position="414"/>
    </location>
</feature>
<keyword evidence="4 5" id="KW-0440">LIM domain</keyword>
<feature type="compositionally biased region" description="Polar residues" evidence="6">
    <location>
        <begin position="524"/>
        <end position="533"/>
    </location>
</feature>
<dbReference type="AlphaFoldDB" id="A0AAQ3RAR2"/>
<feature type="compositionally biased region" description="Basic and acidic residues" evidence="6">
    <location>
        <begin position="292"/>
        <end position="306"/>
    </location>
</feature>
<dbReference type="GO" id="GO:0005634">
    <property type="term" value="C:nucleus"/>
    <property type="evidence" value="ECO:0007669"/>
    <property type="project" value="TreeGrafter"/>
</dbReference>
<dbReference type="Pfam" id="PF00412">
    <property type="entry name" value="LIM"/>
    <property type="match status" value="2"/>
</dbReference>
<feature type="compositionally biased region" description="Polar residues" evidence="6">
    <location>
        <begin position="332"/>
        <end position="351"/>
    </location>
</feature>
<sequence length="888" mass="96480">MSLAASLASDGMRPASFLPAVKCSDCGHEIEISAMGEHICPQATKPEPPAANPYQPTPYQSNPYQSDAYQPKTYQSNPYKANPYESVYMSNPFDAASPPVSPPMPSGPMNANGFPATSPLQYSQPVPQASPQPPVQMPAIPVINQPRPTRNSRPSLPRINPNAANMPFLPKPTRTDSPISPAMSSRSGGSMSGRPSVMRGATSPMPRTPGIFDLQPPSPEFSANLDCAFPPFPTSSNRPSTSRGRKTTSEVPSRKSSRQDSRMGNDFENNNTANEDGSYRVDTPTDMAYDGSRQRPIEHEIPKPLDRQQGSFSNPNHINEVSPIASEPMPSRPSTSGSNGSRPLTAGSNFSRPGAPVPLKVETVPYRPERPSEDTVLSPRFLDQFSNEPTTILPLEPTSAPAAAASAERNIPAPLAFPARGDSIAGDQDRQRRPSLSTVIEDPANAPRPQFRARSSSRSAPRFDFRMDDAPPVPRPVQQYRQNSGHTPSESGSSTMSSFRSNNSSVRGSSPGESPASSVDIMSPLSSVASSQQGDDDRMRVAGLSFQQHKSKPSMRNEEPGLRAEQPSSKSPPRNVAKPAPTSGPMQSADPTSAPGYNPSLESPMDPALQNRRIMEPNYNAGNTRPPLGRTATAPLPDRNMPHSPMPPLPETPLDGPFETSPDETDRGMNTPGRNRSRSNAAPPQQTGYNNPGAYGMDSQLPPPPPIPQETNRQYPVARRPSISTRKPPCRGCGLQIEGKSVKAADGRLTGRWHKACFTCKTCNEPFTTADFYVIDNQPYCEQHYHEKNGSLCHGCHRGIEGSYLETTSSTAIGTVDRKFHPRCFTCVDCRLVLSDDYFEIHGRVYCERHALAAMRVQQGRMANIPGGLNPARPNWTAERRTTKLMMM</sequence>
<dbReference type="GO" id="GO:0030695">
    <property type="term" value="F:GTPase regulator activity"/>
    <property type="evidence" value="ECO:0007669"/>
    <property type="project" value="UniProtKB-ARBA"/>
</dbReference>